<feature type="compositionally biased region" description="Low complexity" evidence="2">
    <location>
        <begin position="246"/>
        <end position="272"/>
    </location>
</feature>
<feature type="compositionally biased region" description="Basic and acidic residues" evidence="2">
    <location>
        <begin position="1363"/>
        <end position="1375"/>
    </location>
</feature>
<evidence type="ECO:0000313" key="4">
    <source>
        <dbReference type="Proteomes" id="UP001189429"/>
    </source>
</evidence>
<feature type="coiled-coil region" evidence="1">
    <location>
        <begin position="1308"/>
        <end position="1335"/>
    </location>
</feature>
<feature type="region of interest" description="Disordered" evidence="2">
    <location>
        <begin position="143"/>
        <end position="164"/>
    </location>
</feature>
<feature type="region of interest" description="Disordered" evidence="2">
    <location>
        <begin position="1354"/>
        <end position="1375"/>
    </location>
</feature>
<feature type="coiled-coil region" evidence="1">
    <location>
        <begin position="1183"/>
        <end position="1217"/>
    </location>
</feature>
<evidence type="ECO:0000256" key="2">
    <source>
        <dbReference type="SAM" id="MobiDB-lite"/>
    </source>
</evidence>
<feature type="compositionally biased region" description="Polar residues" evidence="2">
    <location>
        <begin position="150"/>
        <end position="162"/>
    </location>
</feature>
<comment type="caution">
    <text evidence="3">The sequence shown here is derived from an EMBL/GenBank/DDBJ whole genome shotgun (WGS) entry which is preliminary data.</text>
</comment>
<feature type="region of interest" description="Disordered" evidence="2">
    <location>
        <begin position="487"/>
        <end position="551"/>
    </location>
</feature>
<feature type="region of interest" description="Disordered" evidence="2">
    <location>
        <begin position="1016"/>
        <end position="1055"/>
    </location>
</feature>
<name>A0ABN9RVG8_9DINO</name>
<dbReference type="EMBL" id="CAUYUJ010007925">
    <property type="protein sequence ID" value="CAK0822369.1"/>
    <property type="molecule type" value="Genomic_DNA"/>
</dbReference>
<organism evidence="3 4">
    <name type="scientific">Prorocentrum cordatum</name>
    <dbReference type="NCBI Taxonomy" id="2364126"/>
    <lineage>
        <taxon>Eukaryota</taxon>
        <taxon>Sar</taxon>
        <taxon>Alveolata</taxon>
        <taxon>Dinophyceae</taxon>
        <taxon>Prorocentrales</taxon>
        <taxon>Prorocentraceae</taxon>
        <taxon>Prorocentrum</taxon>
    </lineage>
</organism>
<feature type="region of interest" description="Disordered" evidence="2">
    <location>
        <begin position="406"/>
        <end position="426"/>
    </location>
</feature>
<sequence length="2005" mass="211455">MATPVSLAQAVAPPGERPPEAPGAPVLCLSLAEALPAAGGRPRRATPEAEAPDDGQPLKVQLSPMRARGGGAPPTKGCISGGLLEPVAGPSTPLPPTPGAAAAELPISSRHLIRTPPGLELAAPPSPARSPLRLSEHLPVKARHSPDAWAQQTPTCTDSTCTPGGADEGDAVAWPRPAALQLNPGSALHGTGACRPCSWFWTAVGCQNRAGCLYCHACPEGASTTYKRQNKLLAARSRRLARELEAAAPRARPPAGARAESEGRGAAAPRARQLSKHLSTTDGSGSDRGSGPEQEGPAAAGAAASPLEDTDWRVSIAALQALCAAAEMGDSRVLGAVVSCLEHVREDVWRATAEALAPADEGSGPVASRPEASAAPAPAPALLAETAAPAAVRLELMPVLEPSRDLPNAGSAPHGTGACRPPGGARSWGCAPVRPAGGRASPHRTSRLPLFLGYCVGVCTISPDFVWASVVLPSVCLDLRRSACSSDSTFLAQSPQEESAASEESDDDDSPKLTAPEPDSPSPVNGGSSVSGRRHRETEPPEERAGSRFARRGLGRGVAEISARRISPGAMGEGRLNLDLNTCRGLGLFSLARAQDSLALRTVHPARGPGRMMPAEAVEEVLVAAGAPGGGAADALLEAFSLRVSFCQVTDRALAGLAGALRAAGRLRSFALRVEACRRRAAEGVCALVAALPVGLDDVELNVQGCTEVARAFRLAPAAAAAATTLQEGGLHRAASTATYPDSAAVQHSGTASSFILDVDLDTFATEILGCRELRRLLGFEEPDWELLFECFCKKNLDADDVTRSACDAQETKGWWQMAQGGVPLAAMKLLCATPVHHSTDSEVEAAVALLLDWVMDLSSSGTLPGAVTDSNDPPASIVKLGKGDWATVSTFSGHTHLVRSSGRSELVPEASDTWRMGSVTFGEIEQEMRSDQRTRPEDLAGPPRAKVNAAEMRSPDEDEKDNEVEMEASARAHGVAEAMTGPQSAAGALGARAPGLGGGRQAPLVLWRSAAAGRGAGLARGPRGHEAASSAVLSDPELAPRPPPPPKLAGEASGAAGAGLAGFLGAQMRGRPPIAEPAAAEWAAGGAGSAAAPALGSTCTSATPALSTSRAGAVPRLQGAGAQRAAAAMPLSVSGLYARDAAAAAATVARAASPEPPLFSDGPDWLAPPPLPPVPDEVHNRLAALEGKIEQDAERHSEAERQIWELRVALSQAEAQASRRDSEWRGLLGELEVGEAAALAHATEGLRGEVDRRDCLLGELKASEAAALRRATEGLRAELDEAGAAHLETHGALHADRRRLAEALSGSAELKGSLQRAQREVVEERHELAEVMMQCRQLRFNQGLSEARIEELTGASGAHQAEAQKSRRERLEEEGRTGALTHFYEEKLRTVSDMLRQEQLRVAALEDAMRHRNSEARACGQDNLSLESRLSASSEKILSQENWIRRQAEALREAEEEHRQAARAEQDRAALEQRLREAEEKVIRLEAEARQGNDCARMAEQERSVLERRLRDTESQLASLQERLARCEEERREAEDKMLCLEAEARRGIDSTRLAEQERAALELRLRDAEGNATRLEAEARQCVDRAVFAEQQRASLEQRLRDAEGGVLRLEAEAREGVDRSKLAEQQRASLEQRLREAEEKVIRLEAEARQGNDCARMAEQERSVLERRLRDTESQLAAAKCRLDLVEEERHQAEERSLAVDDRSRCLQEQLDDSEEELKRLRARAGAAAEAAGAEAQAAERGRSVLEQQAQLQAHRLQLERERLEELRCQASAERKVRDLKSQGESSEPARVPLEPAAIAEGAAGGRRWSGARPGSAEGEPAPAAWRAEPVAEPPRAALHWPPPASPASTARPASAGAGLHAAVRPRSGRPPSSMSTMVDLTEDGVVGIRPWGQAGARPPCALVRRSLVSLASALWPPLSPGDVFGGKAKEARSPCALGRLSLGLLALALGPPPLPQGCLRLRGPGGGPRTSLRCVWVAKAAPGVEEQAASARMACLGAGPP</sequence>
<feature type="region of interest" description="Disordered" evidence="2">
    <location>
        <begin position="1776"/>
        <end position="1879"/>
    </location>
</feature>
<feature type="region of interest" description="Disordered" evidence="2">
    <location>
        <begin position="1"/>
        <end position="24"/>
    </location>
</feature>
<evidence type="ECO:0008006" key="5">
    <source>
        <dbReference type="Google" id="ProtNLM"/>
    </source>
</evidence>
<feature type="region of interest" description="Disordered" evidence="2">
    <location>
        <begin position="922"/>
        <end position="993"/>
    </location>
</feature>
<keyword evidence="4" id="KW-1185">Reference proteome</keyword>
<evidence type="ECO:0000256" key="1">
    <source>
        <dbReference type="SAM" id="Coils"/>
    </source>
</evidence>
<feature type="compositionally biased region" description="Low complexity" evidence="2">
    <location>
        <begin position="1800"/>
        <end position="1841"/>
    </location>
</feature>
<feature type="compositionally biased region" description="Low complexity" evidence="2">
    <location>
        <begin position="522"/>
        <end position="531"/>
    </location>
</feature>
<evidence type="ECO:0000313" key="3">
    <source>
        <dbReference type="EMBL" id="CAK0822369.1"/>
    </source>
</evidence>
<dbReference type="SUPFAM" id="SSF57997">
    <property type="entry name" value="Tropomyosin"/>
    <property type="match status" value="2"/>
</dbReference>
<feature type="compositionally biased region" description="Acidic residues" evidence="2">
    <location>
        <begin position="500"/>
        <end position="509"/>
    </location>
</feature>
<gene>
    <name evidence="3" type="ORF">PCOR1329_LOCUS23421</name>
</gene>
<feature type="compositionally biased region" description="Basic and acidic residues" evidence="2">
    <location>
        <begin position="1776"/>
        <end position="1785"/>
    </location>
</feature>
<feature type="compositionally biased region" description="Low complexity" evidence="2">
    <location>
        <begin position="280"/>
        <end position="306"/>
    </location>
</feature>
<keyword evidence="1" id="KW-0175">Coiled coil</keyword>
<feature type="compositionally biased region" description="Basic and acidic residues" evidence="2">
    <location>
        <begin position="536"/>
        <end position="546"/>
    </location>
</feature>
<feature type="region of interest" description="Disordered" evidence="2">
    <location>
        <begin position="244"/>
        <end position="306"/>
    </location>
</feature>
<feature type="compositionally biased region" description="Acidic residues" evidence="2">
    <location>
        <begin position="957"/>
        <end position="967"/>
    </location>
</feature>
<reference evidence="3" key="1">
    <citation type="submission" date="2023-10" db="EMBL/GenBank/DDBJ databases">
        <authorList>
            <person name="Chen Y."/>
            <person name="Shah S."/>
            <person name="Dougan E. K."/>
            <person name="Thang M."/>
            <person name="Chan C."/>
        </authorList>
    </citation>
    <scope>NUCLEOTIDE SEQUENCE [LARGE SCALE GENOMIC DNA]</scope>
</reference>
<proteinExistence type="predicted"/>
<feature type="region of interest" description="Disordered" evidence="2">
    <location>
        <begin position="36"/>
        <end position="60"/>
    </location>
</feature>
<dbReference type="Proteomes" id="UP001189429">
    <property type="component" value="Unassembled WGS sequence"/>
</dbReference>
<feature type="compositionally biased region" description="Basic and acidic residues" evidence="2">
    <location>
        <begin position="927"/>
        <end position="939"/>
    </location>
</feature>
<protein>
    <recommendedName>
        <fullName evidence="5">C3H1-type domain-containing protein</fullName>
    </recommendedName>
</protein>
<feature type="compositionally biased region" description="Low complexity" evidence="2">
    <location>
        <begin position="1850"/>
        <end position="1859"/>
    </location>
</feature>
<accession>A0ABN9RVG8</accession>
<feature type="compositionally biased region" description="Polar residues" evidence="2">
    <location>
        <begin position="487"/>
        <end position="496"/>
    </location>
</feature>